<accession>A0ABT6HNE2</accession>
<gene>
    <name evidence="1" type="ORF">QCN29_15260</name>
</gene>
<protein>
    <submittedName>
        <fullName evidence="1">Uncharacterized protein</fullName>
    </submittedName>
</protein>
<reference evidence="1 2" key="1">
    <citation type="submission" date="2023-04" db="EMBL/GenBank/DDBJ databases">
        <title>Streptomyces chengmaiensis sp. nov. isolated from the stem of mangrove plant in Hainan.</title>
        <authorList>
            <person name="Huang X."/>
            <person name="Zhou S."/>
            <person name="Chu X."/>
            <person name="Xie Y."/>
            <person name="Lin Y."/>
        </authorList>
    </citation>
    <scope>NUCLEOTIDE SEQUENCE [LARGE SCALE GENOMIC DNA]</scope>
    <source>
        <strain evidence="1 2">HNM0663</strain>
    </source>
</reference>
<proteinExistence type="predicted"/>
<name>A0ABT6HNE2_9ACTN</name>
<evidence type="ECO:0000313" key="2">
    <source>
        <dbReference type="Proteomes" id="UP001223144"/>
    </source>
</evidence>
<dbReference type="Proteomes" id="UP001223144">
    <property type="component" value="Unassembled WGS sequence"/>
</dbReference>
<organism evidence="1 2">
    <name type="scientific">Streptomyces chengmaiensis</name>
    <dbReference type="NCBI Taxonomy" id="3040919"/>
    <lineage>
        <taxon>Bacteria</taxon>
        <taxon>Bacillati</taxon>
        <taxon>Actinomycetota</taxon>
        <taxon>Actinomycetes</taxon>
        <taxon>Kitasatosporales</taxon>
        <taxon>Streptomycetaceae</taxon>
        <taxon>Streptomyces</taxon>
    </lineage>
</organism>
<evidence type="ECO:0000313" key="1">
    <source>
        <dbReference type="EMBL" id="MDH2390125.1"/>
    </source>
</evidence>
<sequence length="106" mass="11852">MRFNVSPKLANAGGDEDKRIAADALRAFADSGQAVFKFVAERESDLEEIQLHVDRFGLTPVYVMPEGTTPGTVIERARVLADPVIARGWSMTTRLHILLWKNERGR</sequence>
<dbReference type="RefSeq" id="WP_279928557.1">
    <property type="nucleotide sequence ID" value="NZ_JARWBG010000015.1"/>
</dbReference>
<comment type="caution">
    <text evidence="1">The sequence shown here is derived from an EMBL/GenBank/DDBJ whole genome shotgun (WGS) entry which is preliminary data.</text>
</comment>
<keyword evidence="2" id="KW-1185">Reference proteome</keyword>
<dbReference type="EMBL" id="JARWBG010000015">
    <property type="protein sequence ID" value="MDH2390125.1"/>
    <property type="molecule type" value="Genomic_DNA"/>
</dbReference>